<dbReference type="HOGENOM" id="CLU_1763993_0_0_6"/>
<dbReference type="AlphaFoldDB" id="N8X7M2"/>
<protein>
    <submittedName>
        <fullName evidence="2">Uncharacterized protein</fullName>
    </submittedName>
</protein>
<name>N8X7M2_ACIBZ</name>
<dbReference type="EMBL" id="APPK01000049">
    <property type="protein sequence ID" value="ENV20422.1"/>
    <property type="molecule type" value="Genomic_DNA"/>
</dbReference>
<organism evidence="2 3">
    <name type="scientific">Acinetobacter bereziniae NIPH 3</name>
    <dbReference type="NCBI Taxonomy" id="1217651"/>
    <lineage>
        <taxon>Bacteria</taxon>
        <taxon>Pseudomonadati</taxon>
        <taxon>Pseudomonadota</taxon>
        <taxon>Gammaproteobacteria</taxon>
        <taxon>Moraxellales</taxon>
        <taxon>Moraxellaceae</taxon>
        <taxon>Acinetobacter</taxon>
    </lineage>
</organism>
<comment type="caution">
    <text evidence="2">The sequence shown here is derived from an EMBL/GenBank/DDBJ whole genome shotgun (WGS) entry which is preliminary data.</text>
</comment>
<proteinExistence type="predicted"/>
<accession>N8X7M2</accession>
<dbReference type="RefSeq" id="WP_004824762.1">
    <property type="nucleotide sequence ID" value="NZ_KB849459.1"/>
</dbReference>
<feature type="coiled-coil region" evidence="1">
    <location>
        <begin position="86"/>
        <end position="134"/>
    </location>
</feature>
<gene>
    <name evidence="2" type="ORF">F963_03707</name>
</gene>
<keyword evidence="1" id="KW-0175">Coiled coil</keyword>
<evidence type="ECO:0000313" key="2">
    <source>
        <dbReference type="EMBL" id="ENV20422.1"/>
    </source>
</evidence>
<evidence type="ECO:0000256" key="1">
    <source>
        <dbReference type="SAM" id="Coils"/>
    </source>
</evidence>
<reference evidence="2 3" key="1">
    <citation type="submission" date="2013-02" db="EMBL/GenBank/DDBJ databases">
        <title>The Genome Sequence of Acinetobacter bereziniae NIPH 3.</title>
        <authorList>
            <consortium name="The Broad Institute Genome Sequencing Platform"/>
            <consortium name="The Broad Institute Genome Sequencing Center for Infectious Disease"/>
            <person name="Cerqueira G."/>
            <person name="Feldgarden M."/>
            <person name="Courvalin P."/>
            <person name="Perichon B."/>
            <person name="Grillot-Courvalin C."/>
            <person name="Clermont D."/>
            <person name="Rocha E."/>
            <person name="Yoon E.-J."/>
            <person name="Nemec A."/>
            <person name="Walker B."/>
            <person name="Young S.K."/>
            <person name="Zeng Q."/>
            <person name="Gargeya S."/>
            <person name="Fitzgerald M."/>
            <person name="Haas B."/>
            <person name="Abouelleil A."/>
            <person name="Alvarado L."/>
            <person name="Arachchi H.M."/>
            <person name="Berlin A.M."/>
            <person name="Chapman S.B."/>
            <person name="Dewar J."/>
            <person name="Goldberg J."/>
            <person name="Griggs A."/>
            <person name="Gujja S."/>
            <person name="Hansen M."/>
            <person name="Howarth C."/>
            <person name="Imamovic A."/>
            <person name="Larimer J."/>
            <person name="McCowan C."/>
            <person name="Murphy C."/>
            <person name="Neiman D."/>
            <person name="Pearson M."/>
            <person name="Priest M."/>
            <person name="Roberts A."/>
            <person name="Saif S."/>
            <person name="Shea T."/>
            <person name="Sisk P."/>
            <person name="Sykes S."/>
            <person name="Wortman J."/>
            <person name="Nusbaum C."/>
            <person name="Birren B."/>
        </authorList>
    </citation>
    <scope>NUCLEOTIDE SEQUENCE [LARGE SCALE GENOMIC DNA]</scope>
    <source>
        <strain evidence="2 3">NIPH 3</strain>
    </source>
</reference>
<evidence type="ECO:0000313" key="3">
    <source>
        <dbReference type="Proteomes" id="UP000013270"/>
    </source>
</evidence>
<sequence>MDKFEPKETGLKRTVWLFEREILANLEKTDLKDHHKVLSFNIFSMEYELNPEFENGRADAIVMRDTANHWLKMWFVAFQTCASEKMQSRQAEINQLQSQINEIAEVGLSQEGVIREKDKRIEELEKKLLNLASMYSTKAAEFNIKDEQKLATVCNEISQILEKALRGEHEA</sequence>
<dbReference type="PATRIC" id="fig|1217651.3.peg.3650"/>
<dbReference type="Proteomes" id="UP000013270">
    <property type="component" value="Unassembled WGS sequence"/>
</dbReference>